<name>A0A0W8F3H3_9ZZZZ</name>
<reference evidence="3" key="1">
    <citation type="journal article" date="2015" name="Proc. Natl. Acad. Sci. U.S.A.">
        <title>Networks of energetic and metabolic interactions define dynamics in microbial communities.</title>
        <authorList>
            <person name="Embree M."/>
            <person name="Liu J.K."/>
            <person name="Al-Bassam M.M."/>
            <person name="Zengler K."/>
        </authorList>
    </citation>
    <scope>NUCLEOTIDE SEQUENCE</scope>
</reference>
<dbReference type="GO" id="GO:1990904">
    <property type="term" value="C:ribonucleoprotein complex"/>
    <property type="evidence" value="ECO:0007669"/>
    <property type="project" value="UniProtKB-KW"/>
</dbReference>
<dbReference type="AlphaFoldDB" id="A0A0W8F3H3"/>
<accession>A0A0W8F3H3</accession>
<sequence length="197" mass="22170">MAKKKQVGRRVEGWKAKSWYKVYTPEGLGKTYIGDTIANGPENLVGRIMQTTLGEIINDYSRQNVKMKFRVNEVAADAAYTEFIGHELTRDYLRSLVKRRTSRIDAHIPVTTKDGKKVDLTVTCYTLTRANLSQTHAIRGLIMERVQAMVKEADFSALLNGIVTGDISKELFKAVKPLFPIRRVEIIKSKVGVVRAA</sequence>
<dbReference type="SMART" id="SM01397">
    <property type="entry name" value="Ribosomal_S3Ae"/>
    <property type="match status" value="1"/>
</dbReference>
<dbReference type="NCBIfam" id="NF003142">
    <property type="entry name" value="PRK04057.1"/>
    <property type="match status" value="1"/>
</dbReference>
<comment type="caution">
    <text evidence="3">The sequence shown here is derived from an EMBL/GenBank/DDBJ whole genome shotgun (WGS) entry which is preliminary data.</text>
</comment>
<dbReference type="GO" id="GO:0003735">
    <property type="term" value="F:structural constituent of ribosome"/>
    <property type="evidence" value="ECO:0007669"/>
    <property type="project" value="InterPro"/>
</dbReference>
<dbReference type="HAMAP" id="MF_00359">
    <property type="entry name" value="Ribosomal_eS1"/>
    <property type="match status" value="1"/>
</dbReference>
<organism evidence="3">
    <name type="scientific">hydrocarbon metagenome</name>
    <dbReference type="NCBI Taxonomy" id="938273"/>
    <lineage>
        <taxon>unclassified sequences</taxon>
        <taxon>metagenomes</taxon>
        <taxon>ecological metagenomes</taxon>
    </lineage>
</organism>
<dbReference type="GO" id="GO:0005840">
    <property type="term" value="C:ribosome"/>
    <property type="evidence" value="ECO:0007669"/>
    <property type="project" value="UniProtKB-KW"/>
</dbReference>
<evidence type="ECO:0000256" key="1">
    <source>
        <dbReference type="ARBA" id="ARBA00022980"/>
    </source>
</evidence>
<keyword evidence="1 3" id="KW-0689">Ribosomal protein</keyword>
<dbReference type="InterPro" id="IPR030838">
    <property type="entry name" value="Ribosomal_eS1_arc"/>
</dbReference>
<proteinExistence type="inferred from homology"/>
<dbReference type="EMBL" id="LNQE01001554">
    <property type="protein sequence ID" value="KUG15463.1"/>
    <property type="molecule type" value="Genomic_DNA"/>
</dbReference>
<dbReference type="GO" id="GO:0006412">
    <property type="term" value="P:translation"/>
    <property type="evidence" value="ECO:0007669"/>
    <property type="project" value="InterPro"/>
</dbReference>
<gene>
    <name evidence="3" type="ORF">ASZ90_014880</name>
</gene>
<keyword evidence="2" id="KW-0687">Ribonucleoprotein</keyword>
<evidence type="ECO:0000256" key="2">
    <source>
        <dbReference type="ARBA" id="ARBA00023274"/>
    </source>
</evidence>
<evidence type="ECO:0000313" key="3">
    <source>
        <dbReference type="EMBL" id="KUG15463.1"/>
    </source>
</evidence>
<protein>
    <submittedName>
        <fullName evidence="3">Ssu ribosomal protein s3ae</fullName>
    </submittedName>
</protein>
<dbReference type="InterPro" id="IPR001593">
    <property type="entry name" value="Ribosomal_eS1"/>
</dbReference>
<dbReference type="Pfam" id="PF01015">
    <property type="entry name" value="Ribosomal_S3Ae"/>
    <property type="match status" value="1"/>
</dbReference>